<evidence type="ECO:0000256" key="2">
    <source>
        <dbReference type="PROSITE-ProRule" id="PRU00708"/>
    </source>
</evidence>
<dbReference type="PROSITE" id="PS51375">
    <property type="entry name" value="PPR"/>
    <property type="match status" value="8"/>
</dbReference>
<comment type="caution">
    <text evidence="3">The sequence shown here is derived from an EMBL/GenBank/DDBJ whole genome shotgun (WGS) entry which is preliminary data.</text>
</comment>
<dbReference type="FunFam" id="1.25.40.10:FF:000227">
    <property type="entry name" value="Pentatricopeptide repeat-containing protein At3g13880"/>
    <property type="match status" value="1"/>
</dbReference>
<feature type="repeat" description="PPR" evidence="2">
    <location>
        <begin position="836"/>
        <end position="870"/>
    </location>
</feature>
<feature type="repeat" description="PPR" evidence="2">
    <location>
        <begin position="329"/>
        <end position="363"/>
    </location>
</feature>
<dbReference type="PANTHER" id="PTHR47926">
    <property type="entry name" value="PENTATRICOPEPTIDE REPEAT-CONTAINING PROTEIN"/>
    <property type="match status" value="1"/>
</dbReference>
<dbReference type="Proteomes" id="UP001634007">
    <property type="component" value="Unassembled WGS sequence"/>
</dbReference>
<feature type="repeat" description="PPR" evidence="2">
    <location>
        <begin position="162"/>
        <end position="196"/>
    </location>
</feature>
<feature type="repeat" description="PPR" evidence="2">
    <location>
        <begin position="734"/>
        <end position="768"/>
    </location>
</feature>
<accession>A0ABD3KIK2</accession>
<dbReference type="AlphaFoldDB" id="A0ABD3KIK2"/>
<keyword evidence="4" id="KW-1185">Reference proteome</keyword>
<dbReference type="Pfam" id="PF13041">
    <property type="entry name" value="PPR_2"/>
    <property type="match status" value="5"/>
</dbReference>
<keyword evidence="1" id="KW-0677">Repeat</keyword>
<proteinExistence type="predicted"/>
<dbReference type="EMBL" id="JBJKBG010000006">
    <property type="protein sequence ID" value="KAL3735540.1"/>
    <property type="molecule type" value="Genomic_DNA"/>
</dbReference>
<evidence type="ECO:0000313" key="4">
    <source>
        <dbReference type="Proteomes" id="UP001634007"/>
    </source>
</evidence>
<sequence length="1062" mass="117245">MRNWRPISRFGDCESAHSLTVHTALDVPSQMRLQYLSRTLPAPRSRKNFPSQHFLSTVAVARHPEHPPSTPEPDPIRGFDIHASLLRLCLRECRQFTSHHLFDEMPQRAARGLTICKLIHGQGVKCGIGSKGSLGNAILDLYAKCGDVDSAEKAFNRLEGRDILAWNSLLSMYSRRVSVQLVKWHFRLLKRNGLVPNEFSYSIVFSACARATDIDFGKQVHCDLVKVGLELSSFCEGSIIDMYARCDRLVDARQIFDGVLEPDTVSWTAMIAGYIRGNLPEEALNVFEKVKKAGREPDQVAFVTVISAYVGAGNLVGGRELFSQMPNPNVVAWNVMISGHAQRGYEAEALHFFEQMRRAGIKSTRSTLGSILSAIGALGAIECGLLVHAEAIKQGLSSNVYVGSSLISMYAKCGRMEAAMKVFDVLEEKNVVLWNAMLGGFAQNGYASEVVQLFTQMKRCGFQPDEYTYTSILSACACLEYVEVGRQLHCTIIKNRLASNLFVGNALVDMYAKSGDLDESRKQFECLKSRDKVSWNAIIVGYVQGEEENEAFRMFQQMNLTGIVADEAALASILSACANIRALDQGKQVHCLAVKSGLETSLYAGSSLIDMYAKCGDIGAALVILSHMPERSVASMNAMIAGYDKDNLDQAINMLGEIHDMGMNPNEITYSSILDACNGVQGLILGAQIHCRVLKSGIWYYEDFLGISLLCMYMNSESTSDACILFSEFPNPKSAVLWTALISGYTQNDCNEEALKAFREMRKHNAPPDQATFVSILKACSILSSLRDGRQVHPLMFHSGFDLDELSSVALVDMYAKCGDVKSSVQVFNEMTSKTGVISWNSMIVGFAKNGFAENALQTYDAMKQSNVVPDDITFLGVLTACSHAGMVVEGHNIYDEMVNHYRIQPRVDHNACMVDLLGRWGFLEEAVAFIDKLNSEPDAMIWTTLLGACRLHGDEIRGKLAAEKLIESEPQNSAPYVLLSNIHAASGNWQEVNQLRRQMKEKGVKKLPGCSWITVGNKTNLFVAGDESLPRAGEVHALLKNLTSIIKKDSYIKAENLLYGV</sequence>
<dbReference type="Pfam" id="PF20431">
    <property type="entry name" value="E_motif"/>
    <property type="match status" value="1"/>
</dbReference>
<organism evidence="3 4">
    <name type="scientific">Eucalyptus globulus</name>
    <name type="common">Tasmanian blue gum</name>
    <dbReference type="NCBI Taxonomy" id="34317"/>
    <lineage>
        <taxon>Eukaryota</taxon>
        <taxon>Viridiplantae</taxon>
        <taxon>Streptophyta</taxon>
        <taxon>Embryophyta</taxon>
        <taxon>Tracheophyta</taxon>
        <taxon>Spermatophyta</taxon>
        <taxon>Magnoliopsida</taxon>
        <taxon>eudicotyledons</taxon>
        <taxon>Gunneridae</taxon>
        <taxon>Pentapetalae</taxon>
        <taxon>rosids</taxon>
        <taxon>malvids</taxon>
        <taxon>Myrtales</taxon>
        <taxon>Myrtaceae</taxon>
        <taxon>Myrtoideae</taxon>
        <taxon>Eucalypteae</taxon>
        <taxon>Eucalyptus</taxon>
    </lineage>
</organism>
<dbReference type="InterPro" id="IPR046960">
    <property type="entry name" value="PPR_At4g14850-like_plant"/>
</dbReference>
<dbReference type="Gene3D" id="1.25.40.10">
    <property type="entry name" value="Tetratricopeptide repeat domain"/>
    <property type="match status" value="8"/>
</dbReference>
<dbReference type="FunFam" id="1.25.40.10:FF:000090">
    <property type="entry name" value="Pentatricopeptide repeat-containing protein, chloroplastic"/>
    <property type="match status" value="1"/>
</dbReference>
<evidence type="ECO:0000313" key="3">
    <source>
        <dbReference type="EMBL" id="KAL3735540.1"/>
    </source>
</evidence>
<dbReference type="NCBIfam" id="TIGR00756">
    <property type="entry name" value="PPR"/>
    <property type="match status" value="7"/>
</dbReference>
<feature type="repeat" description="PPR" evidence="2">
    <location>
        <begin position="531"/>
        <end position="565"/>
    </location>
</feature>
<dbReference type="InterPro" id="IPR011990">
    <property type="entry name" value="TPR-like_helical_dom_sf"/>
</dbReference>
<dbReference type="PANTHER" id="PTHR47926:SF441">
    <property type="entry name" value="PENTATRICOPEPTIDE REPEAT-CONTAINING PROTEIN"/>
    <property type="match status" value="1"/>
</dbReference>
<evidence type="ECO:0008006" key="5">
    <source>
        <dbReference type="Google" id="ProtNLM"/>
    </source>
</evidence>
<dbReference type="Pfam" id="PF01535">
    <property type="entry name" value="PPR"/>
    <property type="match status" value="5"/>
</dbReference>
<name>A0ABD3KIK2_EUCGL</name>
<feature type="repeat" description="PPR" evidence="2">
    <location>
        <begin position="263"/>
        <end position="297"/>
    </location>
</feature>
<evidence type="ECO:0000256" key="1">
    <source>
        <dbReference type="ARBA" id="ARBA00022737"/>
    </source>
</evidence>
<protein>
    <recommendedName>
        <fullName evidence="5">Pentatricopeptide repeat-containing protein</fullName>
    </recommendedName>
</protein>
<feature type="repeat" description="PPR" evidence="2">
    <location>
        <begin position="430"/>
        <end position="464"/>
    </location>
</feature>
<dbReference type="InterPro" id="IPR046848">
    <property type="entry name" value="E_motif"/>
</dbReference>
<dbReference type="InterPro" id="IPR002885">
    <property type="entry name" value="PPR_rpt"/>
</dbReference>
<dbReference type="FunFam" id="1.25.40.10:FF:000285">
    <property type="entry name" value="Pentatricopeptide repeat-containing protein, chloroplastic"/>
    <property type="match status" value="1"/>
</dbReference>
<gene>
    <name evidence="3" type="ORF">ACJRO7_024634</name>
</gene>
<feature type="repeat" description="PPR" evidence="2">
    <location>
        <begin position="399"/>
        <end position="429"/>
    </location>
</feature>
<dbReference type="FunFam" id="1.25.40.10:FF:000436">
    <property type="entry name" value="Pentatricopeptide repeat-containing protein At5g39350 family"/>
    <property type="match status" value="1"/>
</dbReference>
<reference evidence="3 4" key="1">
    <citation type="submission" date="2024-11" db="EMBL/GenBank/DDBJ databases">
        <title>Chromosome-level genome assembly of Eucalyptus globulus Labill. provides insights into its genome evolution.</title>
        <authorList>
            <person name="Li X."/>
        </authorList>
    </citation>
    <scope>NUCLEOTIDE SEQUENCE [LARGE SCALE GENOMIC DNA]</scope>
    <source>
        <strain evidence="3">CL2024</strain>
        <tissue evidence="3">Fresh tender leaves</tissue>
    </source>
</reference>